<dbReference type="Gene3D" id="3.40.50.1240">
    <property type="entry name" value="Phosphoglycerate mutase-like"/>
    <property type="match status" value="1"/>
</dbReference>
<dbReference type="Proteomes" id="UP000199392">
    <property type="component" value="Unassembled WGS sequence"/>
</dbReference>
<proteinExistence type="predicted"/>
<protein>
    <submittedName>
        <fullName evidence="1">Phosphohistidine phosphatase</fullName>
    </submittedName>
</protein>
<evidence type="ECO:0000313" key="1">
    <source>
        <dbReference type="EMBL" id="SFS69951.1"/>
    </source>
</evidence>
<gene>
    <name evidence="1" type="ORF">SAMN04488050_10423</name>
</gene>
<dbReference type="EMBL" id="FOZW01000004">
    <property type="protein sequence ID" value="SFS69951.1"/>
    <property type="molecule type" value="Genomic_DNA"/>
</dbReference>
<reference evidence="2" key="1">
    <citation type="submission" date="2016-10" db="EMBL/GenBank/DDBJ databases">
        <authorList>
            <person name="Varghese N."/>
            <person name="Submissions S."/>
        </authorList>
    </citation>
    <scope>NUCLEOTIDE SEQUENCE [LARGE SCALE GENOMIC DNA]</scope>
    <source>
        <strain evidence="2">DSM 26894</strain>
    </source>
</reference>
<sequence length="162" mass="17406">MKRLILMRHAKSDWSVGMPDHARPLNARGQKSAGSLGDWLRAQAVLPDQVLCSSSARTRETLDLLGLGDVPTRFEDRLYLAGPGTLLKSLQGASGETVLMLAHNPGIGEFANSVVERGPDHPKFAAYPTGATLVADFDAGGWSAIRMGTARCHAFIVPRELT</sequence>
<dbReference type="InterPro" id="IPR013078">
    <property type="entry name" value="His_Pase_superF_clade-1"/>
</dbReference>
<dbReference type="CDD" id="cd07067">
    <property type="entry name" value="HP_PGM_like"/>
    <property type="match status" value="1"/>
</dbReference>
<name>A0A1I6RZ26_9RHOB</name>
<dbReference type="STRING" id="311180.SAMN04488050_10423"/>
<dbReference type="SMART" id="SM00855">
    <property type="entry name" value="PGAM"/>
    <property type="match status" value="1"/>
</dbReference>
<dbReference type="AlphaFoldDB" id="A0A1I6RZ26"/>
<accession>A0A1I6RZ26</accession>
<organism evidence="1 2">
    <name type="scientific">Alloyangia pacifica</name>
    <dbReference type="NCBI Taxonomy" id="311180"/>
    <lineage>
        <taxon>Bacteria</taxon>
        <taxon>Pseudomonadati</taxon>
        <taxon>Pseudomonadota</taxon>
        <taxon>Alphaproteobacteria</taxon>
        <taxon>Rhodobacterales</taxon>
        <taxon>Roseobacteraceae</taxon>
        <taxon>Alloyangia</taxon>
    </lineage>
</organism>
<keyword evidence="2" id="KW-1185">Reference proteome</keyword>
<dbReference type="InterPro" id="IPR029033">
    <property type="entry name" value="His_PPase_superfam"/>
</dbReference>
<dbReference type="RefSeq" id="WP_092423342.1">
    <property type="nucleotide sequence ID" value="NZ_FNCL01000004.1"/>
</dbReference>
<evidence type="ECO:0000313" key="2">
    <source>
        <dbReference type="Proteomes" id="UP000199392"/>
    </source>
</evidence>
<dbReference type="SUPFAM" id="SSF53254">
    <property type="entry name" value="Phosphoglycerate mutase-like"/>
    <property type="match status" value="1"/>
</dbReference>
<dbReference type="PANTHER" id="PTHR47623:SF1">
    <property type="entry name" value="OS09G0287300 PROTEIN"/>
    <property type="match status" value="1"/>
</dbReference>
<dbReference type="Pfam" id="PF00300">
    <property type="entry name" value="His_Phos_1"/>
    <property type="match status" value="1"/>
</dbReference>
<dbReference type="PANTHER" id="PTHR47623">
    <property type="entry name" value="OS09G0287300 PROTEIN"/>
    <property type="match status" value="1"/>
</dbReference>
<dbReference type="OrthoDB" id="9810154at2"/>